<proteinExistence type="predicted"/>
<evidence type="ECO:0000313" key="2">
    <source>
        <dbReference type="WBParaSite" id="PS1159_v2.g12184.t1"/>
    </source>
</evidence>
<sequence>MSNISFQPPHFEEWLTTIGFIDSVLLISASVCTIIVIAIAFVEIYFVSKYISSENVRHYLTWLIFMLPITTLTSAIGMFFPRSSMFLNILGVCYLMIALTIIIRLMENLFGSRRAIVTFMNFNNLKINPNSAPFFPCFCHCIPQIKPSTHLIYLLEWLVYQTAFVRLITGVAVMIGFLENGYGKNSVVGTANVINIISVTFCIYGCEMLKKIGKEKLAPEKFSQLYVLVNVTQTVFTVQKVICDLLLKYNILTIGELLTPEARSLFTASFIYCIEAFILSVITLFILNPNKNALFDRFGNRIPRFRSNNDMQLLDLVSR</sequence>
<dbReference type="Proteomes" id="UP000887580">
    <property type="component" value="Unplaced"/>
</dbReference>
<dbReference type="WBParaSite" id="PS1159_v2.g12184.t1">
    <property type="protein sequence ID" value="PS1159_v2.g12184.t1"/>
    <property type="gene ID" value="PS1159_v2.g12184"/>
</dbReference>
<evidence type="ECO:0000313" key="1">
    <source>
        <dbReference type="Proteomes" id="UP000887580"/>
    </source>
</evidence>
<name>A0AC35EZ53_9BILA</name>
<reference evidence="2" key="1">
    <citation type="submission" date="2022-11" db="UniProtKB">
        <authorList>
            <consortium name="WormBaseParasite"/>
        </authorList>
    </citation>
    <scope>IDENTIFICATION</scope>
</reference>
<organism evidence="1 2">
    <name type="scientific">Panagrolaimus sp. PS1159</name>
    <dbReference type="NCBI Taxonomy" id="55785"/>
    <lineage>
        <taxon>Eukaryota</taxon>
        <taxon>Metazoa</taxon>
        <taxon>Ecdysozoa</taxon>
        <taxon>Nematoda</taxon>
        <taxon>Chromadorea</taxon>
        <taxon>Rhabditida</taxon>
        <taxon>Tylenchina</taxon>
        <taxon>Panagrolaimomorpha</taxon>
        <taxon>Panagrolaimoidea</taxon>
        <taxon>Panagrolaimidae</taxon>
        <taxon>Panagrolaimus</taxon>
    </lineage>
</organism>
<accession>A0AC35EZ53</accession>
<protein>
    <submittedName>
        <fullName evidence="2">Organic solute transporter subunit alpha</fullName>
    </submittedName>
</protein>